<gene>
    <name evidence="1" type="ORF">PVAP13_5NG315100</name>
</gene>
<dbReference type="EMBL" id="CM029046">
    <property type="protein sequence ID" value="KAG2589996.1"/>
    <property type="molecule type" value="Genomic_DNA"/>
</dbReference>
<reference evidence="1 2" key="1">
    <citation type="submission" date="2020-05" db="EMBL/GenBank/DDBJ databases">
        <title>WGS assembly of Panicum virgatum.</title>
        <authorList>
            <person name="Lovell J.T."/>
            <person name="Jenkins J."/>
            <person name="Shu S."/>
            <person name="Juenger T.E."/>
            <person name="Schmutz J."/>
        </authorList>
    </citation>
    <scope>NUCLEOTIDE SEQUENCE</scope>
    <source>
        <strain evidence="1">AP13</strain>
        <strain evidence="2">cv. AP13</strain>
    </source>
</reference>
<dbReference type="AlphaFoldDB" id="A0A8T0RY69"/>
<keyword evidence="2" id="KW-1185">Reference proteome</keyword>
<comment type="caution">
    <text evidence="1">The sequence shown here is derived from an EMBL/GenBank/DDBJ whole genome shotgun (WGS) entry which is preliminary data.</text>
</comment>
<dbReference type="Proteomes" id="UP000823388">
    <property type="component" value="Chromosome 5N"/>
</dbReference>
<sequence length="83" mass="9166">MEVAAIFPWPSRSIRRGAASPSSPSTRTAFHHPGSSKFFLLFQIARRNRRRSSSLVVAIPGSSQFKLSTSRDQLAPSQLSRVP</sequence>
<dbReference type="EMBL" id="CM029046">
    <property type="protein sequence ID" value="KAG2589997.1"/>
    <property type="molecule type" value="Genomic_DNA"/>
</dbReference>
<organism evidence="1 2">
    <name type="scientific">Panicum virgatum</name>
    <name type="common">Blackwell switchgrass</name>
    <dbReference type="NCBI Taxonomy" id="38727"/>
    <lineage>
        <taxon>Eukaryota</taxon>
        <taxon>Viridiplantae</taxon>
        <taxon>Streptophyta</taxon>
        <taxon>Embryophyta</taxon>
        <taxon>Tracheophyta</taxon>
        <taxon>Spermatophyta</taxon>
        <taxon>Magnoliopsida</taxon>
        <taxon>Liliopsida</taxon>
        <taxon>Poales</taxon>
        <taxon>Poaceae</taxon>
        <taxon>PACMAD clade</taxon>
        <taxon>Panicoideae</taxon>
        <taxon>Panicodae</taxon>
        <taxon>Paniceae</taxon>
        <taxon>Panicinae</taxon>
        <taxon>Panicum</taxon>
        <taxon>Panicum sect. Hiantes</taxon>
    </lineage>
</organism>
<evidence type="ECO:0000313" key="1">
    <source>
        <dbReference type="EMBL" id="KAG2589995.1"/>
    </source>
</evidence>
<accession>A0A8T0RY69</accession>
<evidence type="ECO:0000313" key="2">
    <source>
        <dbReference type="Proteomes" id="UP000823388"/>
    </source>
</evidence>
<dbReference type="EMBL" id="CM029046">
    <property type="protein sequence ID" value="KAG2589995.1"/>
    <property type="molecule type" value="Genomic_DNA"/>
</dbReference>
<proteinExistence type="predicted"/>
<protein>
    <submittedName>
        <fullName evidence="1">Uncharacterized protein</fullName>
    </submittedName>
</protein>
<name>A0A8T0RY69_PANVG</name>